<evidence type="ECO:0000259" key="6">
    <source>
        <dbReference type="PROSITE" id="PS50977"/>
    </source>
</evidence>
<reference evidence="7" key="1">
    <citation type="submission" date="2021-01" db="EMBL/GenBank/DDBJ databases">
        <title>Whole genome shotgun sequence of Rhizocola hellebori NBRC 109834.</title>
        <authorList>
            <person name="Komaki H."/>
            <person name="Tamura T."/>
        </authorList>
    </citation>
    <scope>NUCLEOTIDE SEQUENCE</scope>
    <source>
        <strain evidence="7">NBRC 109834</strain>
    </source>
</reference>
<dbReference type="FunFam" id="1.10.10.60:FF:000141">
    <property type="entry name" value="TetR family transcriptional regulator"/>
    <property type="match status" value="1"/>
</dbReference>
<evidence type="ECO:0000256" key="3">
    <source>
        <dbReference type="ARBA" id="ARBA00023125"/>
    </source>
</evidence>
<evidence type="ECO:0000256" key="1">
    <source>
        <dbReference type="ARBA" id="ARBA00022491"/>
    </source>
</evidence>
<dbReference type="InterPro" id="IPR036271">
    <property type="entry name" value="Tet_transcr_reg_TetR-rel_C_sf"/>
</dbReference>
<keyword evidence="3 5" id="KW-0238">DNA-binding</keyword>
<feature type="DNA-binding region" description="H-T-H motif" evidence="5">
    <location>
        <begin position="24"/>
        <end position="43"/>
    </location>
</feature>
<dbReference type="GO" id="GO:0003700">
    <property type="term" value="F:DNA-binding transcription factor activity"/>
    <property type="evidence" value="ECO:0007669"/>
    <property type="project" value="TreeGrafter"/>
</dbReference>
<sequence>MNTREKVLAAAEELFAEQGYDATSVQQVVARAGVTKGALYHYFSAKEDLLFEIYNSLFTEQTAGLDRIVAQHSDPATTIREIIDDLVITTAARTRAVTVFGREGSRLDAQRWQTLQAAWRRYQDRVRKVIREAQESGEFSSTTSPEVVSWAIFGFTNDIHTWYRPDGPKSAAVIAKELADFVLNGLSKKEDGK</sequence>
<keyword evidence="2" id="KW-0805">Transcription regulation</keyword>
<organism evidence="7 8">
    <name type="scientific">Rhizocola hellebori</name>
    <dbReference type="NCBI Taxonomy" id="1392758"/>
    <lineage>
        <taxon>Bacteria</taxon>
        <taxon>Bacillati</taxon>
        <taxon>Actinomycetota</taxon>
        <taxon>Actinomycetes</taxon>
        <taxon>Micromonosporales</taxon>
        <taxon>Micromonosporaceae</taxon>
        <taxon>Rhizocola</taxon>
    </lineage>
</organism>
<dbReference type="InterPro" id="IPR041490">
    <property type="entry name" value="KstR2_TetR_C"/>
</dbReference>
<evidence type="ECO:0000313" key="8">
    <source>
        <dbReference type="Proteomes" id="UP000612899"/>
    </source>
</evidence>
<keyword evidence="1" id="KW-0678">Repressor</keyword>
<protein>
    <recommendedName>
        <fullName evidence="6">HTH tetR-type domain-containing protein</fullName>
    </recommendedName>
</protein>
<evidence type="ECO:0000256" key="4">
    <source>
        <dbReference type="ARBA" id="ARBA00023163"/>
    </source>
</evidence>
<evidence type="ECO:0000256" key="2">
    <source>
        <dbReference type="ARBA" id="ARBA00023015"/>
    </source>
</evidence>
<dbReference type="RefSeq" id="WP_203914130.1">
    <property type="nucleotide sequence ID" value="NZ_BONY01000094.1"/>
</dbReference>
<dbReference type="Pfam" id="PF17932">
    <property type="entry name" value="TetR_C_24"/>
    <property type="match status" value="1"/>
</dbReference>
<dbReference type="PANTHER" id="PTHR30055:SF175">
    <property type="entry name" value="HTH-TYPE TRANSCRIPTIONAL REPRESSOR KSTR2"/>
    <property type="match status" value="1"/>
</dbReference>
<dbReference type="AlphaFoldDB" id="A0A8J3QGD8"/>
<keyword evidence="8" id="KW-1185">Reference proteome</keyword>
<dbReference type="PROSITE" id="PS50977">
    <property type="entry name" value="HTH_TETR_2"/>
    <property type="match status" value="1"/>
</dbReference>
<keyword evidence="4" id="KW-0804">Transcription</keyword>
<dbReference type="InterPro" id="IPR001647">
    <property type="entry name" value="HTH_TetR"/>
</dbReference>
<evidence type="ECO:0000313" key="7">
    <source>
        <dbReference type="EMBL" id="GIH10413.1"/>
    </source>
</evidence>
<evidence type="ECO:0000256" key="5">
    <source>
        <dbReference type="PROSITE-ProRule" id="PRU00335"/>
    </source>
</evidence>
<dbReference type="InterPro" id="IPR023772">
    <property type="entry name" value="DNA-bd_HTH_TetR-type_CS"/>
</dbReference>
<dbReference type="Gene3D" id="1.10.10.60">
    <property type="entry name" value="Homeodomain-like"/>
    <property type="match status" value="1"/>
</dbReference>
<accession>A0A8J3QGD8</accession>
<comment type="caution">
    <text evidence="7">The sequence shown here is derived from an EMBL/GenBank/DDBJ whole genome shotgun (WGS) entry which is preliminary data.</text>
</comment>
<dbReference type="SUPFAM" id="SSF48498">
    <property type="entry name" value="Tetracyclin repressor-like, C-terminal domain"/>
    <property type="match status" value="1"/>
</dbReference>
<name>A0A8J3QGD8_9ACTN</name>
<dbReference type="GO" id="GO:0045892">
    <property type="term" value="P:negative regulation of DNA-templated transcription"/>
    <property type="evidence" value="ECO:0007669"/>
    <property type="project" value="UniProtKB-ARBA"/>
</dbReference>
<dbReference type="PRINTS" id="PR00455">
    <property type="entry name" value="HTHTETR"/>
</dbReference>
<gene>
    <name evidence="7" type="ORF">Rhe02_84800</name>
</gene>
<dbReference type="PROSITE" id="PS01081">
    <property type="entry name" value="HTH_TETR_1"/>
    <property type="match status" value="1"/>
</dbReference>
<dbReference type="InterPro" id="IPR009057">
    <property type="entry name" value="Homeodomain-like_sf"/>
</dbReference>
<dbReference type="Gene3D" id="1.10.357.10">
    <property type="entry name" value="Tetracycline Repressor, domain 2"/>
    <property type="match status" value="1"/>
</dbReference>
<dbReference type="InterPro" id="IPR050109">
    <property type="entry name" value="HTH-type_TetR-like_transc_reg"/>
</dbReference>
<dbReference type="PANTHER" id="PTHR30055">
    <property type="entry name" value="HTH-TYPE TRANSCRIPTIONAL REGULATOR RUTR"/>
    <property type="match status" value="1"/>
</dbReference>
<dbReference type="SUPFAM" id="SSF46689">
    <property type="entry name" value="Homeodomain-like"/>
    <property type="match status" value="1"/>
</dbReference>
<dbReference type="GO" id="GO:0000976">
    <property type="term" value="F:transcription cis-regulatory region binding"/>
    <property type="evidence" value="ECO:0007669"/>
    <property type="project" value="TreeGrafter"/>
</dbReference>
<dbReference type="Proteomes" id="UP000612899">
    <property type="component" value="Unassembled WGS sequence"/>
</dbReference>
<dbReference type="EMBL" id="BONY01000094">
    <property type="protein sequence ID" value="GIH10413.1"/>
    <property type="molecule type" value="Genomic_DNA"/>
</dbReference>
<proteinExistence type="predicted"/>
<dbReference type="Pfam" id="PF00440">
    <property type="entry name" value="TetR_N"/>
    <property type="match status" value="1"/>
</dbReference>
<feature type="domain" description="HTH tetR-type" evidence="6">
    <location>
        <begin position="1"/>
        <end position="61"/>
    </location>
</feature>